<dbReference type="PANTHER" id="PTHR42696">
    <property type="entry name" value="ASPARTATE AMMONIA-LYASE"/>
    <property type="match status" value="1"/>
</dbReference>
<dbReference type="AlphaFoldDB" id="A0A089N5E2"/>
<evidence type="ECO:0000313" key="4">
    <source>
        <dbReference type="EMBL" id="AIQ63929.1"/>
    </source>
</evidence>
<dbReference type="NCBIfam" id="NF008909">
    <property type="entry name" value="PRK12273.1"/>
    <property type="match status" value="1"/>
</dbReference>
<sequence length="478" mass="51131">MIEISGESLFRMEQDALGSAAVPKDAYYGIHTLRAKDNFPISGRPVNRRIIEALLLVKKAAATVNGKLGFLAASVSSGIQIACDELLSGELDDQFVTDAYQGGAGTSTNMNVNEVIANLAIEHLGGTKGDYRLIHPIDHVNLHQSTNDVYPTALRIAAIPLLRTLSGQMALLQEGLQAKEKEFADIVRLGRTQLMDALPIMAGQSFGAYAKAAARDRWRLYKAEERLREINLGGTAVGTGMNAPPGYVYAVAEELREISGLGLSRSDFPMDVTQNMDVFVEVSGLLKAAAVNLLKISGDFRLLNSGPDGGIGEYKLPPVQAGSSIMPGKVNPVIAEMIGSVSMRVIANDTAITLAAASGQLELNAFIPLIAESLLESLELMIHAVPVFHERCVGGLKLDRERCSDHLERCGVMAAAAVPYIGYDAAAELHKEAAATGRTFADLLEERGLMTEMQGSAAIQQLRSVQAGIPGHTERDPL</sequence>
<dbReference type="GO" id="GO:0006531">
    <property type="term" value="P:aspartate metabolic process"/>
    <property type="evidence" value="ECO:0007669"/>
    <property type="project" value="TreeGrafter"/>
</dbReference>
<keyword evidence="1 4" id="KW-0456">Lyase</keyword>
<dbReference type="GO" id="GO:0006099">
    <property type="term" value="P:tricarboxylic acid cycle"/>
    <property type="evidence" value="ECO:0007669"/>
    <property type="project" value="InterPro"/>
</dbReference>
<dbReference type="Pfam" id="PF10415">
    <property type="entry name" value="FumaraseC_C"/>
    <property type="match status" value="1"/>
</dbReference>
<dbReference type="KEGG" id="pste:PSTEL_13375"/>
<dbReference type="InterPro" id="IPR018951">
    <property type="entry name" value="Fumarase_C_C"/>
</dbReference>
<proteinExistence type="predicted"/>
<dbReference type="InterPro" id="IPR000362">
    <property type="entry name" value="Fumarate_lyase_fam"/>
</dbReference>
<dbReference type="PRINTS" id="PR00149">
    <property type="entry name" value="FUMRATELYASE"/>
</dbReference>
<reference evidence="4 5" key="1">
    <citation type="submission" date="2014-08" db="EMBL/GenBank/DDBJ databases">
        <title>Comparative genomics of the Paenibacillus odorifer group.</title>
        <authorList>
            <person name="den Bakker H.C."/>
            <person name="Tsai Y.-C."/>
            <person name="Martin N."/>
            <person name="Korlach J."/>
            <person name="Wiedmann M."/>
        </authorList>
    </citation>
    <scope>NUCLEOTIDE SEQUENCE [LARGE SCALE GENOMIC DNA]</scope>
    <source>
        <strain evidence="4 5">DSM 14472</strain>
    </source>
</reference>
<dbReference type="SUPFAM" id="SSF48557">
    <property type="entry name" value="L-aspartase-like"/>
    <property type="match status" value="1"/>
</dbReference>
<dbReference type="Gene3D" id="1.20.200.10">
    <property type="entry name" value="Fumarase/aspartase (Central domain)"/>
    <property type="match status" value="1"/>
</dbReference>
<dbReference type="FunFam" id="1.20.200.10:FF:000001">
    <property type="entry name" value="Fumarate hydratase, mitochondrial"/>
    <property type="match status" value="1"/>
</dbReference>
<dbReference type="FunFam" id="1.10.275.10:FF:000001">
    <property type="entry name" value="Fumarate hydratase, mitochondrial"/>
    <property type="match status" value="1"/>
</dbReference>
<dbReference type="InterPro" id="IPR024083">
    <property type="entry name" value="Fumarase/histidase_N"/>
</dbReference>
<evidence type="ECO:0000259" key="3">
    <source>
        <dbReference type="Pfam" id="PF10415"/>
    </source>
</evidence>
<dbReference type="CDD" id="cd01357">
    <property type="entry name" value="Aspartase"/>
    <property type="match status" value="1"/>
</dbReference>
<feature type="domain" description="Fumarate lyase N-terminal" evidence="2">
    <location>
        <begin position="20"/>
        <end position="346"/>
    </location>
</feature>
<evidence type="ECO:0000259" key="2">
    <source>
        <dbReference type="Pfam" id="PF00206"/>
    </source>
</evidence>
<dbReference type="InterPro" id="IPR051546">
    <property type="entry name" value="Aspartate_Ammonia-Lyase"/>
</dbReference>
<organism evidence="4 5">
    <name type="scientific">Paenibacillus stellifer</name>
    <dbReference type="NCBI Taxonomy" id="169760"/>
    <lineage>
        <taxon>Bacteria</taxon>
        <taxon>Bacillati</taxon>
        <taxon>Bacillota</taxon>
        <taxon>Bacilli</taxon>
        <taxon>Bacillales</taxon>
        <taxon>Paenibacillaceae</taxon>
        <taxon>Paenibacillus</taxon>
    </lineage>
</organism>
<dbReference type="InterPro" id="IPR008948">
    <property type="entry name" value="L-Aspartase-like"/>
</dbReference>
<evidence type="ECO:0000313" key="5">
    <source>
        <dbReference type="Proteomes" id="UP000029507"/>
    </source>
</evidence>
<dbReference type="GO" id="GO:0005829">
    <property type="term" value="C:cytosol"/>
    <property type="evidence" value="ECO:0007669"/>
    <property type="project" value="TreeGrafter"/>
</dbReference>
<dbReference type="Pfam" id="PF00206">
    <property type="entry name" value="Lyase_1"/>
    <property type="match status" value="1"/>
</dbReference>
<feature type="domain" description="Fumarase C C-terminal" evidence="3">
    <location>
        <begin position="416"/>
        <end position="454"/>
    </location>
</feature>
<protein>
    <submittedName>
        <fullName evidence="4">Aspartate ammonia-lyase</fullName>
        <ecNumber evidence="4">4.3.1.1</ecNumber>
    </submittedName>
</protein>
<dbReference type="EMBL" id="CP009286">
    <property type="protein sequence ID" value="AIQ63929.1"/>
    <property type="molecule type" value="Genomic_DNA"/>
</dbReference>
<dbReference type="Proteomes" id="UP000029507">
    <property type="component" value="Chromosome"/>
</dbReference>
<name>A0A089N5E2_9BACL</name>
<dbReference type="Gene3D" id="1.10.40.30">
    <property type="entry name" value="Fumarase/aspartase (C-terminal domain)"/>
    <property type="match status" value="1"/>
</dbReference>
<dbReference type="EC" id="4.3.1.1" evidence="4"/>
<accession>A0A089N5E2</accession>
<keyword evidence="5" id="KW-1185">Reference proteome</keyword>
<dbReference type="STRING" id="169760.PSTEL_13375"/>
<dbReference type="PANTHER" id="PTHR42696:SF2">
    <property type="entry name" value="ASPARTATE AMMONIA-LYASE"/>
    <property type="match status" value="1"/>
</dbReference>
<dbReference type="PROSITE" id="PS00163">
    <property type="entry name" value="FUMARATE_LYASES"/>
    <property type="match status" value="1"/>
</dbReference>
<dbReference type="InterPro" id="IPR022761">
    <property type="entry name" value="Fumarate_lyase_N"/>
</dbReference>
<dbReference type="GO" id="GO:0008797">
    <property type="term" value="F:aspartate ammonia-lyase activity"/>
    <property type="evidence" value="ECO:0007669"/>
    <property type="project" value="UniProtKB-EC"/>
</dbReference>
<dbReference type="OrthoDB" id="9802809at2"/>
<dbReference type="HOGENOM" id="CLU_021594_4_1_9"/>
<dbReference type="InterPro" id="IPR020557">
    <property type="entry name" value="Fumarate_lyase_CS"/>
</dbReference>
<dbReference type="Gene3D" id="1.10.275.10">
    <property type="entry name" value="Fumarase/aspartase (N-terminal domain)"/>
    <property type="match status" value="1"/>
</dbReference>
<gene>
    <name evidence="4" type="ORF">PSTEL_13375</name>
</gene>
<evidence type="ECO:0000256" key="1">
    <source>
        <dbReference type="ARBA" id="ARBA00023239"/>
    </source>
</evidence>